<evidence type="ECO:0000256" key="2">
    <source>
        <dbReference type="SAM" id="SignalP"/>
    </source>
</evidence>
<dbReference type="PROSITE" id="PS51257">
    <property type="entry name" value="PROKAR_LIPOPROTEIN"/>
    <property type="match status" value="1"/>
</dbReference>
<keyword evidence="2" id="KW-0732">Signal</keyword>
<evidence type="ECO:0008006" key="5">
    <source>
        <dbReference type="Google" id="ProtNLM"/>
    </source>
</evidence>
<organism evidence="3 4">
    <name type="scientific">Streptomyces ureilyticus</name>
    <dbReference type="NCBI Taxonomy" id="1775131"/>
    <lineage>
        <taxon>Bacteria</taxon>
        <taxon>Bacillati</taxon>
        <taxon>Actinomycetota</taxon>
        <taxon>Actinomycetes</taxon>
        <taxon>Kitasatosporales</taxon>
        <taxon>Streptomycetaceae</taxon>
        <taxon>Streptomyces</taxon>
    </lineage>
</organism>
<evidence type="ECO:0000256" key="1">
    <source>
        <dbReference type="SAM" id="MobiDB-lite"/>
    </source>
</evidence>
<feature type="region of interest" description="Disordered" evidence="1">
    <location>
        <begin position="28"/>
        <end position="48"/>
    </location>
</feature>
<proteinExistence type="predicted"/>
<dbReference type="RefSeq" id="WP_165338432.1">
    <property type="nucleotide sequence ID" value="NZ_JAAKZX010000012.1"/>
</dbReference>
<keyword evidence="4" id="KW-1185">Reference proteome</keyword>
<accession>A0ABX0DNB6</accession>
<feature type="compositionally biased region" description="Basic and acidic residues" evidence="1">
    <location>
        <begin position="28"/>
        <end position="46"/>
    </location>
</feature>
<dbReference type="EMBL" id="JAAKZX010000012">
    <property type="protein sequence ID" value="NGO41798.1"/>
    <property type="molecule type" value="Genomic_DNA"/>
</dbReference>
<gene>
    <name evidence="3" type="ORF">G6048_06300</name>
</gene>
<name>A0ABX0DNB6_9ACTN</name>
<evidence type="ECO:0000313" key="4">
    <source>
        <dbReference type="Proteomes" id="UP001518140"/>
    </source>
</evidence>
<feature type="chain" id="PRO_5046638964" description="Lipoprotein" evidence="2">
    <location>
        <begin position="17"/>
        <end position="94"/>
    </location>
</feature>
<protein>
    <recommendedName>
        <fullName evidence="5">Lipoprotein</fullName>
    </recommendedName>
</protein>
<evidence type="ECO:0000313" key="3">
    <source>
        <dbReference type="EMBL" id="NGO41798.1"/>
    </source>
</evidence>
<dbReference type="Proteomes" id="UP001518140">
    <property type="component" value="Unassembled WGS sequence"/>
</dbReference>
<sequence>MRRVRASVWAAAMALAAGSLLVGCSQEYDDKRGKGDAPVKGNKGDDTPAEVYNMPDGFGNLATKCVGHGFRAYVTTNAGAPSNVQIVEDKSCAG</sequence>
<comment type="caution">
    <text evidence="3">The sequence shown here is derived from an EMBL/GenBank/DDBJ whole genome shotgun (WGS) entry which is preliminary data.</text>
</comment>
<reference evidence="3 4" key="1">
    <citation type="submission" date="2020-02" db="EMBL/GenBank/DDBJ databases">
        <title>Whole-genome analyses of novel actinobacteria.</title>
        <authorList>
            <person name="Sahin N."/>
            <person name="Tokatli A."/>
        </authorList>
    </citation>
    <scope>NUCLEOTIDE SEQUENCE [LARGE SCALE GENOMIC DNA]</scope>
    <source>
        <strain evidence="3 4">YC419</strain>
    </source>
</reference>
<feature type="signal peptide" evidence="2">
    <location>
        <begin position="1"/>
        <end position="16"/>
    </location>
</feature>